<dbReference type="OrthoDB" id="10319934at2759"/>
<feature type="chain" id="PRO_5040247348" description="Secreted protein" evidence="1">
    <location>
        <begin position="20"/>
        <end position="108"/>
    </location>
</feature>
<keyword evidence="1" id="KW-0732">Signal</keyword>
<organism evidence="2 3">
    <name type="scientific">Suillus plorans</name>
    <dbReference type="NCBI Taxonomy" id="116603"/>
    <lineage>
        <taxon>Eukaryota</taxon>
        <taxon>Fungi</taxon>
        <taxon>Dikarya</taxon>
        <taxon>Basidiomycota</taxon>
        <taxon>Agaricomycotina</taxon>
        <taxon>Agaricomycetes</taxon>
        <taxon>Agaricomycetidae</taxon>
        <taxon>Boletales</taxon>
        <taxon>Suillineae</taxon>
        <taxon>Suillaceae</taxon>
        <taxon>Suillus</taxon>
    </lineage>
</organism>
<evidence type="ECO:0000313" key="3">
    <source>
        <dbReference type="Proteomes" id="UP000719766"/>
    </source>
</evidence>
<gene>
    <name evidence="2" type="ORF">HD556DRAFT_1305471</name>
</gene>
<dbReference type="GeneID" id="64593553"/>
<evidence type="ECO:0000256" key="1">
    <source>
        <dbReference type="SAM" id="SignalP"/>
    </source>
</evidence>
<feature type="signal peptide" evidence="1">
    <location>
        <begin position="1"/>
        <end position="19"/>
    </location>
</feature>
<name>A0A9P7DNG4_9AGAM</name>
<accession>A0A9P7DNG4</accession>
<reference evidence="2" key="1">
    <citation type="journal article" date="2020" name="New Phytol.">
        <title>Comparative genomics reveals dynamic genome evolution in host specialist ectomycorrhizal fungi.</title>
        <authorList>
            <person name="Lofgren L.A."/>
            <person name="Nguyen N.H."/>
            <person name="Vilgalys R."/>
            <person name="Ruytinx J."/>
            <person name="Liao H.L."/>
            <person name="Branco S."/>
            <person name="Kuo A."/>
            <person name="LaButti K."/>
            <person name="Lipzen A."/>
            <person name="Andreopoulos W."/>
            <person name="Pangilinan J."/>
            <person name="Riley R."/>
            <person name="Hundley H."/>
            <person name="Na H."/>
            <person name="Barry K."/>
            <person name="Grigoriev I.V."/>
            <person name="Stajich J.E."/>
            <person name="Kennedy P.G."/>
        </authorList>
    </citation>
    <scope>NUCLEOTIDE SEQUENCE</scope>
    <source>
        <strain evidence="2">S12</strain>
    </source>
</reference>
<evidence type="ECO:0008006" key="4">
    <source>
        <dbReference type="Google" id="ProtNLM"/>
    </source>
</evidence>
<dbReference type="Proteomes" id="UP000719766">
    <property type="component" value="Unassembled WGS sequence"/>
</dbReference>
<dbReference type="RefSeq" id="XP_041163625.1">
    <property type="nucleotide sequence ID" value="XM_041299789.1"/>
</dbReference>
<dbReference type="EMBL" id="JABBWE010000011">
    <property type="protein sequence ID" value="KAG1799226.1"/>
    <property type="molecule type" value="Genomic_DNA"/>
</dbReference>
<dbReference type="AlphaFoldDB" id="A0A9P7DNG4"/>
<comment type="caution">
    <text evidence="2">The sequence shown here is derived from an EMBL/GenBank/DDBJ whole genome shotgun (WGS) entry which is preliminary data.</text>
</comment>
<proteinExistence type="predicted"/>
<protein>
    <recommendedName>
        <fullName evidence="4">Secreted protein</fullName>
    </recommendedName>
</protein>
<evidence type="ECO:0000313" key="2">
    <source>
        <dbReference type="EMBL" id="KAG1799226.1"/>
    </source>
</evidence>
<keyword evidence="3" id="KW-1185">Reference proteome</keyword>
<sequence length="108" mass="11939">MAAIAVSFRAVMMMVVVVASVGSLPEDQELCPGIRNYSKDNVLINFRVEVFYSTRISIERRGVSYCGEPGLAQPYARANLHTGPPFTKASCQPVCLIRRYHSTGMRAI</sequence>